<feature type="signal peptide" evidence="1">
    <location>
        <begin position="1"/>
        <end position="35"/>
    </location>
</feature>
<dbReference type="Pfam" id="PF03572">
    <property type="entry name" value="Peptidase_S41"/>
    <property type="match status" value="1"/>
</dbReference>
<dbReference type="GO" id="GO:0016787">
    <property type="term" value="F:hydrolase activity"/>
    <property type="evidence" value="ECO:0007669"/>
    <property type="project" value="UniProtKB-KW"/>
</dbReference>
<dbReference type="RefSeq" id="WP_367854780.1">
    <property type="nucleotide sequence ID" value="NZ_JBFOHK010000003.1"/>
</dbReference>
<dbReference type="PANTHER" id="PTHR32060">
    <property type="entry name" value="TAIL-SPECIFIC PROTEASE"/>
    <property type="match status" value="1"/>
</dbReference>
<keyword evidence="4" id="KW-1185">Reference proteome</keyword>
<sequence length="639" mass="69763">MTAKVALHGVGSRSGSFFRCAVIAAMVALPTVATAQLSQSRQPSRVLSLDDGHGILQAMRGGDAKASGRHPPETALDADHQFDAGSGIAIHKLDGTQTENLVTLGKVWGFLKYYDPAITSGQRQWDYELFRVLPGILAAGDRASANAVIVKWIDGLGPVARCQACATVDKHDLQFGPDLGWIADTRLLGKALSRKLLWIRDQRRPGTQFYVALAPAVGNPAFQHEPSYGDVHFPDSGFQLLALFRYWNIIEYWYPDRNVIGEDWDKVLATFIPKLALAKDRTGYQLQLMALIAEVHDTHANLWSSLNVRPPVGHCHLPVRLRFVQHQAVVTGIEDMWSAMAVLKIGDVITRLDDRPISALVKEWSPYYADSNEAARLRDMATYMTRGSCNEIHLMVRGGGQELQLKASRVLLPGDYLAIAFHDLPGPGFRLLSPEVAYLKLSSASASRVADDIRQAAGTRGLVIDARNYPSEFMVFALGSLLVDRPTPFARFTVGDLSNPGAFHWTPPLILEPKAPHYHGKVVILVDEVTQSSAEYTAMAFRAAPGALVVGSTTAGADGNASRIPLPGNLFTVISGIGVFYPDQRPTQRVGIVPDVVVEPTIAAIRDGRDPVLEEALRLILGPKTPISSIEGMYRSRPH</sequence>
<evidence type="ECO:0000313" key="3">
    <source>
        <dbReference type="EMBL" id="MEW9572719.1"/>
    </source>
</evidence>
<protein>
    <submittedName>
        <fullName evidence="3">S41 family peptidase</fullName>
        <ecNumber evidence="3">3.4.-.-</ecNumber>
    </submittedName>
</protein>
<evidence type="ECO:0000256" key="1">
    <source>
        <dbReference type="SAM" id="SignalP"/>
    </source>
</evidence>
<dbReference type="CDD" id="cd07562">
    <property type="entry name" value="Peptidase_S41_TRI"/>
    <property type="match status" value="1"/>
</dbReference>
<accession>A0ABV3QGQ4</accession>
<dbReference type="InterPro" id="IPR005151">
    <property type="entry name" value="Tail-specific_protease"/>
</dbReference>
<dbReference type="EC" id="3.4.-.-" evidence="3"/>
<dbReference type="Gene3D" id="3.90.226.10">
    <property type="entry name" value="2-enoyl-CoA Hydratase, Chain A, domain 1"/>
    <property type="match status" value="1"/>
</dbReference>
<feature type="domain" description="Tail specific protease" evidence="2">
    <location>
        <begin position="400"/>
        <end position="599"/>
    </location>
</feature>
<proteinExistence type="predicted"/>
<name>A0ABV3QGQ4_9GAMM</name>
<dbReference type="Gene3D" id="3.30.750.44">
    <property type="match status" value="1"/>
</dbReference>
<keyword evidence="1" id="KW-0732">Signal</keyword>
<keyword evidence="3" id="KW-0378">Hydrolase</keyword>
<evidence type="ECO:0000259" key="2">
    <source>
        <dbReference type="SMART" id="SM00245"/>
    </source>
</evidence>
<organism evidence="3 4">
    <name type="scientific">Rhodanobacter lycopersici</name>
    <dbReference type="NCBI Taxonomy" id="3162487"/>
    <lineage>
        <taxon>Bacteria</taxon>
        <taxon>Pseudomonadati</taxon>
        <taxon>Pseudomonadota</taxon>
        <taxon>Gammaproteobacteria</taxon>
        <taxon>Lysobacterales</taxon>
        <taxon>Rhodanobacteraceae</taxon>
        <taxon>Rhodanobacter</taxon>
    </lineage>
</organism>
<reference evidence="3 4" key="1">
    <citation type="submission" date="2024-06" db="EMBL/GenBank/DDBJ databases">
        <authorList>
            <person name="Woo H."/>
        </authorList>
    </citation>
    <scope>NUCLEOTIDE SEQUENCE [LARGE SCALE GENOMIC DNA]</scope>
    <source>
        <strain evidence="3 4">Si-c</strain>
    </source>
</reference>
<dbReference type="SUPFAM" id="SSF52096">
    <property type="entry name" value="ClpP/crotonase"/>
    <property type="match status" value="1"/>
</dbReference>
<evidence type="ECO:0000313" key="4">
    <source>
        <dbReference type="Proteomes" id="UP001556220"/>
    </source>
</evidence>
<comment type="caution">
    <text evidence="3">The sequence shown here is derived from an EMBL/GenBank/DDBJ whole genome shotgun (WGS) entry which is preliminary data.</text>
</comment>
<gene>
    <name evidence="3" type="ORF">ABQJ54_13245</name>
</gene>
<dbReference type="EMBL" id="JBFOHK010000003">
    <property type="protein sequence ID" value="MEW9572719.1"/>
    <property type="molecule type" value="Genomic_DNA"/>
</dbReference>
<dbReference type="InterPro" id="IPR029045">
    <property type="entry name" value="ClpP/crotonase-like_dom_sf"/>
</dbReference>
<dbReference type="SMART" id="SM00245">
    <property type="entry name" value="TSPc"/>
    <property type="match status" value="1"/>
</dbReference>
<feature type="chain" id="PRO_5047419116" evidence="1">
    <location>
        <begin position="36"/>
        <end position="639"/>
    </location>
</feature>
<dbReference type="Proteomes" id="UP001556220">
    <property type="component" value="Unassembled WGS sequence"/>
</dbReference>
<dbReference type="PANTHER" id="PTHR32060:SF30">
    <property type="entry name" value="CARBOXY-TERMINAL PROCESSING PROTEASE CTPA"/>
    <property type="match status" value="1"/>
</dbReference>